<organism evidence="1">
    <name type="scientific">uncultured Desulfovibrio sp</name>
    <dbReference type="NCBI Taxonomy" id="167968"/>
    <lineage>
        <taxon>Bacteria</taxon>
        <taxon>Pseudomonadati</taxon>
        <taxon>Thermodesulfobacteriota</taxon>
        <taxon>Desulfovibrionia</taxon>
        <taxon>Desulfovibrionales</taxon>
        <taxon>Desulfovibrionaceae</taxon>
        <taxon>Desulfovibrio</taxon>
        <taxon>environmental samples</taxon>
    </lineage>
</organism>
<dbReference type="AlphaFoldDB" id="A0A212L242"/>
<gene>
    <name evidence="1" type="ORF">KL86DES1_20072</name>
</gene>
<sequence>MREQTPAVEAYAQCICAVNRRSGRFESIASGFVAQETTLAPAARIDILNAKML</sequence>
<protein>
    <submittedName>
        <fullName evidence="1">Uncharacterized protein</fullName>
    </submittedName>
</protein>
<accession>A0A212L242</accession>
<proteinExistence type="predicted"/>
<name>A0A212L242_9BACT</name>
<evidence type="ECO:0000313" key="1">
    <source>
        <dbReference type="EMBL" id="SCM71600.1"/>
    </source>
</evidence>
<reference evidence="1" key="1">
    <citation type="submission" date="2016-08" db="EMBL/GenBank/DDBJ databases">
        <authorList>
            <person name="Seilhamer J.J."/>
        </authorList>
    </citation>
    <scope>NUCLEOTIDE SEQUENCE</scope>
    <source>
        <strain evidence="1">86-1</strain>
    </source>
</reference>
<dbReference type="EMBL" id="FMJC01000002">
    <property type="protein sequence ID" value="SCM71600.1"/>
    <property type="molecule type" value="Genomic_DNA"/>
</dbReference>